<dbReference type="GO" id="GO:0005886">
    <property type="term" value="C:plasma membrane"/>
    <property type="evidence" value="ECO:0007669"/>
    <property type="project" value="UniProtKB-SubCell"/>
</dbReference>
<feature type="transmembrane region" description="Helical" evidence="7">
    <location>
        <begin position="250"/>
        <end position="268"/>
    </location>
</feature>
<dbReference type="PROSITE" id="PS50850">
    <property type="entry name" value="MFS"/>
    <property type="match status" value="1"/>
</dbReference>
<keyword evidence="3" id="KW-1003">Cell membrane</keyword>
<name>A0A318DCH5_9GAMM</name>
<comment type="caution">
    <text evidence="9">The sequence shown here is derived from an EMBL/GenBank/DDBJ whole genome shotgun (WGS) entry which is preliminary data.</text>
</comment>
<dbReference type="Proteomes" id="UP000247689">
    <property type="component" value="Unassembled WGS sequence"/>
</dbReference>
<sequence>MKSSALTPVERRSAISLASIFALRMLGLFMLLPVIRILGEDLEGATLPLLGLALGIYGLSQAILQLPLGLLSDKIGRKPVIYGGLLVFIAGSLVAGFSETIWGLIAGRALQGAGAIASAVMALAADLSRPEQRSKMMAMIGGSIGLAFAISLILGPLLSEWLSLQGLFFVIAALAFMALIVAMTLVPRGGQTSKISLNLSFAERWKHVTAKGRIFVLAIAVFVIHWSLVAVFMIVPEKLEQSGFALAQHSWIYLTVLVLSIVLMVPMMLGAERKKKHREVMQLAFVVIALALVSLFSGFTHIVFWLVVLTLFFAGFNLLEAKLPSTVSNLFGSQYRGTALGIFSTSQFLGAFLGGSMTGYLLPKLGVEGILVLNIALAVAAGLALAFLGKLPEIEKIAIKLDSSDDDSIKSTQISALKMPGVLEAFANDGEGKVYLQVDKSKVQQKELLKLGTVERT</sequence>
<dbReference type="PROSITE" id="PS00216">
    <property type="entry name" value="SUGAR_TRANSPORT_1"/>
    <property type="match status" value="1"/>
</dbReference>
<dbReference type="RefSeq" id="WP_110199294.1">
    <property type="nucleotide sequence ID" value="NZ_QICH01000001.1"/>
</dbReference>
<accession>A0A318DCH5</accession>
<protein>
    <submittedName>
        <fullName evidence="9">MFS transporter</fullName>
    </submittedName>
</protein>
<keyword evidence="4 7" id="KW-0812">Transmembrane</keyword>
<feature type="transmembrane region" description="Helical" evidence="7">
    <location>
        <begin position="340"/>
        <end position="363"/>
    </location>
</feature>
<evidence type="ECO:0000256" key="6">
    <source>
        <dbReference type="ARBA" id="ARBA00023136"/>
    </source>
</evidence>
<dbReference type="InterPro" id="IPR050171">
    <property type="entry name" value="MFS_Transporters"/>
</dbReference>
<proteinExistence type="predicted"/>
<dbReference type="InterPro" id="IPR005829">
    <property type="entry name" value="Sugar_transporter_CS"/>
</dbReference>
<feature type="transmembrane region" description="Helical" evidence="7">
    <location>
        <begin position="21"/>
        <end position="39"/>
    </location>
</feature>
<feature type="transmembrane region" description="Helical" evidence="7">
    <location>
        <begin position="45"/>
        <end position="68"/>
    </location>
</feature>
<dbReference type="PANTHER" id="PTHR23517">
    <property type="entry name" value="RESISTANCE PROTEIN MDTM, PUTATIVE-RELATED-RELATED"/>
    <property type="match status" value="1"/>
</dbReference>
<dbReference type="GO" id="GO:0022857">
    <property type="term" value="F:transmembrane transporter activity"/>
    <property type="evidence" value="ECO:0007669"/>
    <property type="project" value="InterPro"/>
</dbReference>
<evidence type="ECO:0000259" key="8">
    <source>
        <dbReference type="PROSITE" id="PS50850"/>
    </source>
</evidence>
<gene>
    <name evidence="9" type="ORF">DL796_01510</name>
</gene>
<dbReference type="InterPro" id="IPR020846">
    <property type="entry name" value="MFS_dom"/>
</dbReference>
<organism evidence="9 10">
    <name type="scientific">Kangiella spongicola</name>
    <dbReference type="NCBI Taxonomy" id="796379"/>
    <lineage>
        <taxon>Bacteria</taxon>
        <taxon>Pseudomonadati</taxon>
        <taxon>Pseudomonadota</taxon>
        <taxon>Gammaproteobacteria</taxon>
        <taxon>Kangiellales</taxon>
        <taxon>Kangiellaceae</taxon>
        <taxon>Kangiella</taxon>
    </lineage>
</organism>
<dbReference type="Gene3D" id="1.20.1250.20">
    <property type="entry name" value="MFS general substrate transporter like domains"/>
    <property type="match status" value="1"/>
</dbReference>
<comment type="subcellular location">
    <subcellularLocation>
        <location evidence="1">Cell membrane</location>
        <topology evidence="1">Multi-pass membrane protein</topology>
    </subcellularLocation>
</comment>
<feature type="domain" description="Major facilitator superfamily (MFS) profile" evidence="8">
    <location>
        <begin position="13"/>
        <end position="393"/>
    </location>
</feature>
<evidence type="ECO:0000256" key="4">
    <source>
        <dbReference type="ARBA" id="ARBA00022692"/>
    </source>
</evidence>
<keyword evidence="10" id="KW-1185">Reference proteome</keyword>
<reference evidence="9 10" key="1">
    <citation type="submission" date="2018-05" db="EMBL/GenBank/DDBJ databases">
        <title>Kangiella spongicola genome sequence.</title>
        <authorList>
            <person name="Maclea K.S."/>
            <person name="Goen A.E."/>
            <person name="Kelley C."/>
            <person name="Underriner A."/>
            <person name="Silverwood T."/>
            <person name="Trachtenberg A.M."/>
        </authorList>
    </citation>
    <scope>NUCLEOTIDE SEQUENCE [LARGE SCALE GENOMIC DNA]</scope>
    <source>
        <strain evidence="9 10">ATCC BAA-2076</strain>
    </source>
</reference>
<feature type="transmembrane region" description="Helical" evidence="7">
    <location>
        <begin position="214"/>
        <end position="235"/>
    </location>
</feature>
<evidence type="ECO:0000256" key="1">
    <source>
        <dbReference type="ARBA" id="ARBA00004651"/>
    </source>
</evidence>
<evidence type="ECO:0000313" key="9">
    <source>
        <dbReference type="EMBL" id="PXF63849.1"/>
    </source>
</evidence>
<evidence type="ECO:0000313" key="10">
    <source>
        <dbReference type="Proteomes" id="UP000247689"/>
    </source>
</evidence>
<keyword evidence="5 7" id="KW-1133">Transmembrane helix</keyword>
<evidence type="ECO:0000256" key="3">
    <source>
        <dbReference type="ARBA" id="ARBA00022475"/>
    </source>
</evidence>
<feature type="transmembrane region" description="Helical" evidence="7">
    <location>
        <begin position="137"/>
        <end position="158"/>
    </location>
</feature>
<dbReference type="EMBL" id="QICH01000001">
    <property type="protein sequence ID" value="PXF63849.1"/>
    <property type="molecule type" value="Genomic_DNA"/>
</dbReference>
<dbReference type="OrthoDB" id="9764259at2"/>
<evidence type="ECO:0000256" key="5">
    <source>
        <dbReference type="ARBA" id="ARBA00022989"/>
    </source>
</evidence>
<dbReference type="InterPro" id="IPR036259">
    <property type="entry name" value="MFS_trans_sf"/>
</dbReference>
<feature type="transmembrane region" description="Helical" evidence="7">
    <location>
        <begin position="164"/>
        <end position="186"/>
    </location>
</feature>
<evidence type="ECO:0000256" key="2">
    <source>
        <dbReference type="ARBA" id="ARBA00022448"/>
    </source>
</evidence>
<feature type="transmembrane region" description="Helical" evidence="7">
    <location>
        <begin position="80"/>
        <end position="98"/>
    </location>
</feature>
<dbReference type="AlphaFoldDB" id="A0A318DCH5"/>
<keyword evidence="2" id="KW-0813">Transport</keyword>
<dbReference type="InterPro" id="IPR011701">
    <property type="entry name" value="MFS"/>
</dbReference>
<dbReference type="CDD" id="cd17472">
    <property type="entry name" value="MFS_YajR_like"/>
    <property type="match status" value="1"/>
</dbReference>
<feature type="transmembrane region" description="Helical" evidence="7">
    <location>
        <begin position="369"/>
        <end position="388"/>
    </location>
</feature>
<dbReference type="PANTHER" id="PTHR23517:SF2">
    <property type="entry name" value="MULTIDRUG RESISTANCE PROTEIN MDTH"/>
    <property type="match status" value="1"/>
</dbReference>
<keyword evidence="6 7" id="KW-0472">Membrane</keyword>
<dbReference type="Pfam" id="PF07690">
    <property type="entry name" value="MFS_1"/>
    <property type="match status" value="1"/>
</dbReference>
<feature type="transmembrane region" description="Helical" evidence="7">
    <location>
        <begin position="104"/>
        <end position="125"/>
    </location>
</feature>
<feature type="transmembrane region" description="Helical" evidence="7">
    <location>
        <begin position="280"/>
        <end position="296"/>
    </location>
</feature>
<evidence type="ECO:0000256" key="7">
    <source>
        <dbReference type="SAM" id="Phobius"/>
    </source>
</evidence>
<dbReference type="SUPFAM" id="SSF103473">
    <property type="entry name" value="MFS general substrate transporter"/>
    <property type="match status" value="1"/>
</dbReference>